<feature type="region of interest" description="Disordered" evidence="15">
    <location>
        <begin position="664"/>
        <end position="683"/>
    </location>
</feature>
<dbReference type="InterPro" id="IPR036683">
    <property type="entry name" value="CO_DH_flav_C_dom_sf"/>
</dbReference>
<dbReference type="OrthoDB" id="449567at2759"/>
<evidence type="ECO:0000256" key="9">
    <source>
        <dbReference type="ARBA" id="ARBA00022827"/>
    </source>
</evidence>
<feature type="domain" description="Aldehyde oxidase/xanthine dehydrogenase a/b hammerhead" evidence="17">
    <location>
        <begin position="1066"/>
        <end position="1174"/>
    </location>
</feature>
<keyword evidence="10" id="KW-0560">Oxidoreductase</keyword>
<keyword evidence="12" id="KW-0411">Iron-sulfur</keyword>
<dbReference type="Pfam" id="PF01315">
    <property type="entry name" value="Ald_Xan_dh_C"/>
    <property type="match status" value="1"/>
</dbReference>
<keyword evidence="5" id="KW-0500">Molybdenum</keyword>
<evidence type="ECO:0000256" key="1">
    <source>
        <dbReference type="ARBA" id="ARBA00001924"/>
    </source>
</evidence>
<evidence type="ECO:0000256" key="5">
    <source>
        <dbReference type="ARBA" id="ARBA00022505"/>
    </source>
</evidence>
<keyword evidence="6" id="KW-0285">Flavoprotein</keyword>
<keyword evidence="11" id="KW-0408">Iron</keyword>
<feature type="compositionally biased region" description="Polar residues" evidence="15">
    <location>
        <begin position="268"/>
        <end position="279"/>
    </location>
</feature>
<comment type="cofactor">
    <cofactor evidence="2">
        <name>FAD</name>
        <dbReference type="ChEBI" id="CHEBI:57692"/>
    </cofactor>
</comment>
<dbReference type="GO" id="GO:0005506">
    <property type="term" value="F:iron ion binding"/>
    <property type="evidence" value="ECO:0007669"/>
    <property type="project" value="InterPro"/>
</dbReference>
<evidence type="ECO:0000256" key="2">
    <source>
        <dbReference type="ARBA" id="ARBA00001974"/>
    </source>
</evidence>
<feature type="region of interest" description="Disordered" evidence="15">
    <location>
        <begin position="202"/>
        <end position="294"/>
    </location>
</feature>
<keyword evidence="16" id="KW-1133">Transmembrane helix</keyword>
<dbReference type="SUPFAM" id="SSF56003">
    <property type="entry name" value="Molybdenum cofactor-binding domain"/>
    <property type="match status" value="1"/>
</dbReference>
<comment type="subcellular location">
    <subcellularLocation>
        <location evidence="3">Peroxisome</location>
    </subcellularLocation>
</comment>
<evidence type="ECO:0000256" key="12">
    <source>
        <dbReference type="ARBA" id="ARBA00023014"/>
    </source>
</evidence>
<dbReference type="GO" id="GO:0050660">
    <property type="term" value="F:flavin adenine dinucleotide binding"/>
    <property type="evidence" value="ECO:0007669"/>
    <property type="project" value="InterPro"/>
</dbReference>
<keyword evidence="20" id="KW-1185">Reference proteome</keyword>
<keyword evidence="7" id="KW-0001">2Fe-2S</keyword>
<dbReference type="GO" id="GO:0051537">
    <property type="term" value="F:2 iron, 2 sulfur cluster binding"/>
    <property type="evidence" value="ECO:0007669"/>
    <property type="project" value="UniProtKB-KW"/>
</dbReference>
<dbReference type="SMART" id="SM01092">
    <property type="entry name" value="CO_deh_flav_C"/>
    <property type="match status" value="1"/>
</dbReference>
<dbReference type="Gene3D" id="3.90.1170.50">
    <property type="entry name" value="Aldehyde oxidase/xanthine dehydrogenase, a/b hammerhead"/>
    <property type="match status" value="1"/>
</dbReference>
<comment type="cofactor">
    <cofactor evidence="1">
        <name>Mo-molybdopterin</name>
        <dbReference type="ChEBI" id="CHEBI:71302"/>
    </cofactor>
</comment>
<evidence type="ECO:0000256" key="3">
    <source>
        <dbReference type="ARBA" id="ARBA00004275"/>
    </source>
</evidence>
<dbReference type="FunFam" id="3.90.1170.50:FF:000001">
    <property type="entry name" value="Aldehyde oxidase 1"/>
    <property type="match status" value="1"/>
</dbReference>
<dbReference type="FunFam" id="3.30.365.10:FF:000004">
    <property type="entry name" value="Xanthine dehydrogenase oxidase"/>
    <property type="match status" value="1"/>
</dbReference>
<dbReference type="PANTHER" id="PTHR45444:SF3">
    <property type="entry name" value="XANTHINE DEHYDROGENASE"/>
    <property type="match status" value="1"/>
</dbReference>
<dbReference type="InterPro" id="IPR037165">
    <property type="entry name" value="AldOxase/xan_DH_Mopterin-bd_sf"/>
</dbReference>
<evidence type="ECO:0000256" key="6">
    <source>
        <dbReference type="ARBA" id="ARBA00022630"/>
    </source>
</evidence>
<dbReference type="FunFam" id="3.30.365.10:FF:000003">
    <property type="entry name" value="Aldehyde oxidase 1"/>
    <property type="match status" value="1"/>
</dbReference>
<name>A0A813FR79_POLGL</name>
<feature type="compositionally biased region" description="Low complexity" evidence="15">
    <location>
        <begin position="220"/>
        <end position="234"/>
    </location>
</feature>
<keyword evidence="16" id="KW-0812">Transmembrane</keyword>
<dbReference type="SUPFAM" id="SSF54665">
    <property type="entry name" value="CO dehydrogenase molybdoprotein N-domain-like"/>
    <property type="match status" value="1"/>
</dbReference>
<dbReference type="InterPro" id="IPR016208">
    <property type="entry name" value="Ald_Oxase/xanthine_DH-like"/>
</dbReference>
<reference evidence="19" key="1">
    <citation type="submission" date="2021-02" db="EMBL/GenBank/DDBJ databases">
        <authorList>
            <person name="Dougan E. K."/>
            <person name="Rhodes N."/>
            <person name="Thang M."/>
            <person name="Chan C."/>
        </authorList>
    </citation>
    <scope>NUCLEOTIDE SEQUENCE</scope>
</reference>
<dbReference type="GO" id="GO:0016491">
    <property type="term" value="F:oxidoreductase activity"/>
    <property type="evidence" value="ECO:0007669"/>
    <property type="project" value="UniProtKB-KW"/>
</dbReference>
<dbReference type="InterPro" id="IPR036318">
    <property type="entry name" value="FAD-bd_PCMH-like_sf"/>
</dbReference>
<evidence type="ECO:0008006" key="21">
    <source>
        <dbReference type="Google" id="ProtNLM"/>
    </source>
</evidence>
<evidence type="ECO:0000256" key="15">
    <source>
        <dbReference type="SAM" id="MobiDB-lite"/>
    </source>
</evidence>
<dbReference type="InterPro" id="IPR008274">
    <property type="entry name" value="AldOxase/xan_DH_MoCoBD1"/>
</dbReference>
<keyword evidence="9" id="KW-0274">FAD</keyword>
<sequence>MELLMAAGLGAKELFNYNRENFKFDQDQRIEREALRLEMQVKRFELFREDVRDLVKLTVDRMDVYHLVGALFLEFCIVLFCEGRVQASAPPFLLSLFLLSNACAFIYLLLAVWLSMHASIASHSFGVRLLTRFVRLPIPSMKQITQLTSTLKDYERQGVANLLRLPFQDRQEWMQVHGITDADLKSGSSAVLSSLQNVGESSAAPGASGELRAAASAPTSFGPSSEGSSSSFSGRAPGQLKVPPLSSEADSAPKSPARAPVRSRKSSPEATSFGRATSSPIPPSRSGREDSSGATMFQGQALLSENDEPVIGGEDLLTGQQGAQPERHVQLFRQLQSKWQCYDAYCRVCMGLGVNQILQALSYYCICHTLVENRSPTTGYALVTLFQCTTVALAVLDLAGLKRREILAVQVVGILPCLLTAWGIAHGKRDEHGVLDPNQTYWTSPFSFLCQVCWLELWLRVAAPHGDDEAKLPRRFRQVLFLDVFGDVGGWKGMGDTGVEEDDVLEGEMFQQLGKEKDDDNGEPDYEELTAVAHAAAAQLTIAQCGVRRWSAVPSWALNKQQHKDLEFLRDQLKNWSNTILPEFERCCRLRGVRSLIRSLEADVKLANLIHVIEHKMHGLPGVKRVFMIRDFHGFRARFGETSGFWAADRNLSSLEHFLEKTLESRPKNTSQGLKAPSARQPTRHPPAKYLAAKLCVSPGVPPNADRGPLAGRNKILWAGEAMLDMIRWFASTQIRNVRRRVSQDGCAAQTFRHGAAACDANSCVTKRSAPGLGGLRAVLLASAGAPPREVPVRDFFKSYRVVDMLPSEVIAAVKVPSPPPGAFEFVKSFKQAKRRDDDISIAGALRIIYRVRKMGQEFRNWSSFQLASSAPPLSVTDSAIAPSARPLSKFERYEQTVTSEVEVNNVSTGFGGMAPTTVRASRMEAVLEGAAFCEASFERARAALAEDLALPESVPGGMAAYRQTLTASFLFKFYVGVCLDLATLTSQQAGLPPAPPVSPSDALACRNFLSEDRPLSHGCQSYVVPSGGLQQSQVAGGKDHAPSAESERAPVGQPLVHRSALDQCTGEAKYVDDMPQQRDTLQSVFVMSDRPHARLLSVDTSAAEALPGVVRVFTAADLSEHENAIGPVLHDEQLFRCKEVTSTGQPIGLVVAETLEAAERGARLVKVTYEDLPPIITIEDAIKATNYHAKSDHLKIEDGDIDAAFALPDTVIVEGEIRLGGQEHFYLECNAALAVPGEGDELTVHVSSQTPMKTQKFAAHVCGISYSKVVCRMKRMGGGFGGKETRTVPVSSAVALAAHRLKRPVKISLDRDIDMWFTGTRHPFLGRYRAGAGPDGKLRALDLKLYCNAGHSLDLSEPVMGRALLHCDNSYKIPNVRAQGFICTTNTASNTAFRGFGGPQGLLVCEAYMEHLASALHLGTDELRARNLYAFEGDQTHFVQLMERCPLQRMWRELAEGSELARRSEEVRQFNKANKWRKRGIAQVPTKFGISFTAKFMNQAGALVHVYTDGTVLVTHGGTEMGQGLHTKMMQVTARAFGIPYENVDIRETATDTVPNSSPTAASASSDLYGMAILNACEQIKGRLKPYLEKSNGDWKSGVTAAYFDRCDLSAHGFYATDGIGYDWTKSPAERGKPFHYFTFGAACTEVEIDVLTGDMRILRADILMDVGNSLNPSIDIGQIEGAFTQGVGWTMMEETVWGSSEHPWLKPGVCFTRGPGNYKIPSFNDVPVDMRVTLVKDSANPNAIHSSRAIGEPPFFLGASAFLAARQAIASAREDAGHPAFEHFIVDSPLTPERIRIACDDKIAAQFSANTGSRPKLFV</sequence>
<dbReference type="InterPro" id="IPR046867">
    <property type="entry name" value="AldOxase/xan_DH_MoCoBD2"/>
</dbReference>
<dbReference type="EMBL" id="CAJNNV010025175">
    <property type="protein sequence ID" value="CAE8612887.1"/>
    <property type="molecule type" value="Genomic_DNA"/>
</dbReference>
<dbReference type="Proteomes" id="UP000654075">
    <property type="component" value="Unassembled WGS sequence"/>
</dbReference>
<dbReference type="GO" id="GO:0005777">
    <property type="term" value="C:peroxisome"/>
    <property type="evidence" value="ECO:0007669"/>
    <property type="project" value="UniProtKB-SubCell"/>
</dbReference>
<evidence type="ECO:0000256" key="16">
    <source>
        <dbReference type="SAM" id="Phobius"/>
    </source>
</evidence>
<dbReference type="Pfam" id="PF03450">
    <property type="entry name" value="CO_deh_flav_C"/>
    <property type="match status" value="1"/>
</dbReference>
<evidence type="ECO:0000256" key="8">
    <source>
        <dbReference type="ARBA" id="ARBA00022723"/>
    </source>
</evidence>
<feature type="transmembrane region" description="Helical" evidence="16">
    <location>
        <begin position="93"/>
        <end position="114"/>
    </location>
</feature>
<evidence type="ECO:0000256" key="4">
    <source>
        <dbReference type="ARBA" id="ARBA00006849"/>
    </source>
</evidence>
<dbReference type="InterPro" id="IPR016169">
    <property type="entry name" value="FAD-bd_PCMH_sub2"/>
</dbReference>
<feature type="transmembrane region" description="Helical" evidence="16">
    <location>
        <begin position="64"/>
        <end position="81"/>
    </location>
</feature>
<evidence type="ECO:0000256" key="7">
    <source>
        <dbReference type="ARBA" id="ARBA00022714"/>
    </source>
</evidence>
<dbReference type="Gene3D" id="3.30.390.50">
    <property type="entry name" value="CO dehydrogenase flavoprotein, C-terminal domain"/>
    <property type="match status" value="1"/>
</dbReference>
<dbReference type="InterPro" id="IPR005107">
    <property type="entry name" value="CO_DH_flav_C"/>
</dbReference>
<dbReference type="Gene3D" id="3.30.465.10">
    <property type="match status" value="1"/>
</dbReference>
<dbReference type="FunFam" id="3.30.365.10:FF:000002">
    <property type="entry name" value="Xanthine dehydrogenase oxidase"/>
    <property type="match status" value="1"/>
</dbReference>
<dbReference type="InterPro" id="IPR036856">
    <property type="entry name" value="Ald_Oxase/Xan_DH_a/b_sf"/>
</dbReference>
<dbReference type="Pfam" id="PF20256">
    <property type="entry name" value="MoCoBD_2"/>
    <property type="match status" value="1"/>
</dbReference>
<accession>A0A813FR79</accession>
<feature type="compositionally biased region" description="Basic and acidic residues" evidence="15">
    <location>
        <begin position="1038"/>
        <end position="1049"/>
    </location>
</feature>
<dbReference type="FunFam" id="3.30.365.10:FF:000001">
    <property type="entry name" value="Xanthine dehydrogenase oxidase"/>
    <property type="match status" value="1"/>
</dbReference>
<dbReference type="SUPFAM" id="SSF56176">
    <property type="entry name" value="FAD-binding/transporter-associated domain-like"/>
    <property type="match status" value="1"/>
</dbReference>
<protein>
    <recommendedName>
        <fullName evidence="21">Xanthine dehydrogenase</fullName>
    </recommendedName>
</protein>
<evidence type="ECO:0000256" key="14">
    <source>
        <dbReference type="ARBA" id="ARBA00034078"/>
    </source>
</evidence>
<evidence type="ECO:0000313" key="19">
    <source>
        <dbReference type="EMBL" id="CAE8612887.1"/>
    </source>
</evidence>
<organism evidence="19 20">
    <name type="scientific">Polarella glacialis</name>
    <name type="common">Dinoflagellate</name>
    <dbReference type="NCBI Taxonomy" id="89957"/>
    <lineage>
        <taxon>Eukaryota</taxon>
        <taxon>Sar</taxon>
        <taxon>Alveolata</taxon>
        <taxon>Dinophyceae</taxon>
        <taxon>Suessiales</taxon>
        <taxon>Suessiaceae</taxon>
        <taxon>Polarella</taxon>
    </lineage>
</organism>
<keyword evidence="8" id="KW-0479">Metal-binding</keyword>
<evidence type="ECO:0000313" key="20">
    <source>
        <dbReference type="Proteomes" id="UP000654075"/>
    </source>
</evidence>
<feature type="domain" description="CO dehydrogenase flavoprotein C-terminal" evidence="18">
    <location>
        <begin position="892"/>
        <end position="978"/>
    </location>
</feature>
<keyword evidence="13" id="KW-0576">Peroxisome</keyword>
<feature type="region of interest" description="Disordered" evidence="15">
    <location>
        <begin position="1031"/>
        <end position="1053"/>
    </location>
</feature>
<evidence type="ECO:0000256" key="11">
    <source>
        <dbReference type="ARBA" id="ARBA00023004"/>
    </source>
</evidence>
<evidence type="ECO:0000256" key="13">
    <source>
        <dbReference type="ARBA" id="ARBA00023140"/>
    </source>
</evidence>
<dbReference type="SUPFAM" id="SSF55447">
    <property type="entry name" value="CO dehydrogenase flavoprotein C-terminal domain-like"/>
    <property type="match status" value="1"/>
</dbReference>
<dbReference type="SMART" id="SM01008">
    <property type="entry name" value="Ald_Xan_dh_C"/>
    <property type="match status" value="1"/>
</dbReference>
<dbReference type="Pfam" id="PF02738">
    <property type="entry name" value="MoCoBD_1"/>
    <property type="match status" value="1"/>
</dbReference>
<dbReference type="Gene3D" id="3.30.365.10">
    <property type="entry name" value="Aldehyde oxidase/xanthine dehydrogenase, molybdopterin binding domain"/>
    <property type="match status" value="4"/>
</dbReference>
<evidence type="ECO:0000256" key="10">
    <source>
        <dbReference type="ARBA" id="ARBA00023002"/>
    </source>
</evidence>
<comment type="caution">
    <text evidence="19">The sequence shown here is derived from an EMBL/GenBank/DDBJ whole genome shotgun (WGS) entry which is preliminary data.</text>
</comment>
<gene>
    <name evidence="19" type="ORF">PGLA1383_LOCUS30673</name>
</gene>
<keyword evidence="16" id="KW-0472">Membrane</keyword>
<comment type="similarity">
    <text evidence="4">Belongs to the xanthine dehydrogenase family.</text>
</comment>
<dbReference type="PANTHER" id="PTHR45444">
    <property type="entry name" value="XANTHINE DEHYDROGENASE"/>
    <property type="match status" value="1"/>
</dbReference>
<dbReference type="InterPro" id="IPR000674">
    <property type="entry name" value="Ald_Oxase/Xan_DH_a/b"/>
</dbReference>
<proteinExistence type="inferred from homology"/>
<evidence type="ECO:0000259" key="18">
    <source>
        <dbReference type="SMART" id="SM01092"/>
    </source>
</evidence>
<evidence type="ECO:0000259" key="17">
    <source>
        <dbReference type="SMART" id="SM01008"/>
    </source>
</evidence>
<comment type="cofactor">
    <cofactor evidence="14">
        <name>[2Fe-2S] cluster</name>
        <dbReference type="ChEBI" id="CHEBI:190135"/>
    </cofactor>
</comment>